<dbReference type="EMBL" id="JANAVB010003399">
    <property type="protein sequence ID" value="KAJ6849858.1"/>
    <property type="molecule type" value="Genomic_DNA"/>
</dbReference>
<dbReference type="Pfam" id="PF03140">
    <property type="entry name" value="DUF247"/>
    <property type="match status" value="1"/>
</dbReference>
<dbReference type="AlphaFoldDB" id="A0AAX6I9Z8"/>
<organism evidence="1 2">
    <name type="scientific">Iris pallida</name>
    <name type="common">Sweet iris</name>
    <dbReference type="NCBI Taxonomy" id="29817"/>
    <lineage>
        <taxon>Eukaryota</taxon>
        <taxon>Viridiplantae</taxon>
        <taxon>Streptophyta</taxon>
        <taxon>Embryophyta</taxon>
        <taxon>Tracheophyta</taxon>
        <taxon>Spermatophyta</taxon>
        <taxon>Magnoliopsida</taxon>
        <taxon>Liliopsida</taxon>
        <taxon>Asparagales</taxon>
        <taxon>Iridaceae</taxon>
        <taxon>Iridoideae</taxon>
        <taxon>Irideae</taxon>
        <taxon>Iris</taxon>
    </lineage>
</organism>
<name>A0AAX6I9Z8_IRIPA</name>
<gene>
    <name evidence="1" type="ORF">M6B38_267200</name>
</gene>
<sequence>MALKKSYARLSSLFDEQEWVIQIRSTLEGEVAEEDTNTMASIFCVPKELLNCKPEAYAPQVFAFGPYHHWQTHLYDMERYKLAAARRVQALLPDVLRLHQVVQQFMKHEYKIRCHYHKQVS</sequence>
<evidence type="ECO:0000313" key="2">
    <source>
        <dbReference type="Proteomes" id="UP001140949"/>
    </source>
</evidence>
<reference evidence="1" key="2">
    <citation type="submission" date="2023-04" db="EMBL/GenBank/DDBJ databases">
        <authorList>
            <person name="Bruccoleri R.E."/>
            <person name="Oakeley E.J."/>
            <person name="Faust A.-M."/>
            <person name="Dessus-Babus S."/>
            <person name="Altorfer M."/>
            <person name="Burckhardt D."/>
            <person name="Oertli M."/>
            <person name="Naumann U."/>
            <person name="Petersen F."/>
            <person name="Wong J."/>
        </authorList>
    </citation>
    <scope>NUCLEOTIDE SEQUENCE</scope>
    <source>
        <strain evidence="1">GSM-AAB239-AS_SAM_17_03QT</strain>
        <tissue evidence="1">Leaf</tissue>
    </source>
</reference>
<reference evidence="1" key="1">
    <citation type="journal article" date="2023" name="GigaByte">
        <title>Genome assembly of the bearded iris, Iris pallida Lam.</title>
        <authorList>
            <person name="Bruccoleri R.E."/>
            <person name="Oakeley E.J."/>
            <person name="Faust A.M.E."/>
            <person name="Altorfer M."/>
            <person name="Dessus-Babus S."/>
            <person name="Burckhardt D."/>
            <person name="Oertli M."/>
            <person name="Naumann U."/>
            <person name="Petersen F."/>
            <person name="Wong J."/>
        </authorList>
    </citation>
    <scope>NUCLEOTIDE SEQUENCE</scope>
    <source>
        <strain evidence="1">GSM-AAB239-AS_SAM_17_03QT</strain>
    </source>
</reference>
<comment type="caution">
    <text evidence="1">The sequence shown here is derived from an EMBL/GenBank/DDBJ whole genome shotgun (WGS) entry which is preliminary data.</text>
</comment>
<dbReference type="Proteomes" id="UP001140949">
    <property type="component" value="Unassembled WGS sequence"/>
</dbReference>
<evidence type="ECO:0000313" key="1">
    <source>
        <dbReference type="EMBL" id="KAJ6849858.1"/>
    </source>
</evidence>
<proteinExistence type="predicted"/>
<keyword evidence="2" id="KW-1185">Reference proteome</keyword>
<dbReference type="PANTHER" id="PTHR31170">
    <property type="entry name" value="BNAC04G53230D PROTEIN"/>
    <property type="match status" value="1"/>
</dbReference>
<accession>A0AAX6I9Z8</accession>
<protein>
    <submittedName>
        <fullName evidence="1">UPF0481 protein</fullName>
    </submittedName>
</protein>
<dbReference type="InterPro" id="IPR004158">
    <property type="entry name" value="DUF247_pln"/>
</dbReference>